<dbReference type="InterPro" id="IPR033753">
    <property type="entry name" value="GCV_H/Fam206"/>
</dbReference>
<dbReference type="Pfam" id="PF01597">
    <property type="entry name" value="GCV_H"/>
    <property type="match status" value="1"/>
</dbReference>
<dbReference type="GO" id="GO:0005829">
    <property type="term" value="C:cytosol"/>
    <property type="evidence" value="ECO:0007669"/>
    <property type="project" value="TreeGrafter"/>
</dbReference>
<evidence type="ECO:0000313" key="6">
    <source>
        <dbReference type="EMBL" id="AIC09317.1"/>
    </source>
</evidence>
<dbReference type="InterPro" id="IPR017453">
    <property type="entry name" value="GCV_H_sub"/>
</dbReference>
<comment type="subunit">
    <text evidence="3">The glycine cleavage system is composed of four proteins: P, T, L and H.</text>
</comment>
<evidence type="ECO:0000256" key="1">
    <source>
        <dbReference type="ARBA" id="ARBA00009249"/>
    </source>
</evidence>
<evidence type="ECO:0000256" key="3">
    <source>
        <dbReference type="HAMAP-Rule" id="MF_00272"/>
    </source>
</evidence>
<feature type="modified residue" description="N6-lipoyllysine" evidence="3 4">
    <location>
        <position position="65"/>
    </location>
</feature>
<proteinExistence type="inferred from homology"/>
<evidence type="ECO:0000313" key="7">
    <source>
        <dbReference type="Proteomes" id="UP000027215"/>
    </source>
</evidence>
<organism evidence="6 7">
    <name type="scientific">Xylella fastidiosa subsp. sandyi Ann-1</name>
    <dbReference type="NCBI Taxonomy" id="155920"/>
    <lineage>
        <taxon>Bacteria</taxon>
        <taxon>Pseudomonadati</taxon>
        <taxon>Pseudomonadota</taxon>
        <taxon>Gammaproteobacteria</taxon>
        <taxon>Lysobacterales</taxon>
        <taxon>Lysobacteraceae</taxon>
        <taxon>Xylella</taxon>
    </lineage>
</organism>
<dbReference type="PATRIC" id="fig|155920.8.peg.407"/>
<comment type="cofactor">
    <cofactor evidence="3">
        <name>(R)-lipoate</name>
        <dbReference type="ChEBI" id="CHEBI:83088"/>
    </cofactor>
    <text evidence="3">Binds 1 lipoyl cofactor covalently.</text>
</comment>
<dbReference type="InterPro" id="IPR011053">
    <property type="entry name" value="Single_hybrid_motif"/>
</dbReference>
<dbReference type="GO" id="GO:0009249">
    <property type="term" value="P:protein lipoylation"/>
    <property type="evidence" value="ECO:0007669"/>
    <property type="project" value="TreeGrafter"/>
</dbReference>
<dbReference type="InterPro" id="IPR002930">
    <property type="entry name" value="GCV_H"/>
</dbReference>
<dbReference type="NCBIfam" id="NF002270">
    <property type="entry name" value="PRK01202.1"/>
    <property type="match status" value="1"/>
</dbReference>
<dbReference type="PROSITE" id="PS50968">
    <property type="entry name" value="BIOTINYL_LIPOYL"/>
    <property type="match status" value="1"/>
</dbReference>
<dbReference type="PROSITE" id="PS00189">
    <property type="entry name" value="LIPOYL"/>
    <property type="match status" value="1"/>
</dbReference>
<dbReference type="PANTHER" id="PTHR11715">
    <property type="entry name" value="GLYCINE CLEAVAGE SYSTEM H PROTEIN"/>
    <property type="match status" value="1"/>
</dbReference>
<keyword evidence="2 3" id="KW-0450">Lipoyl</keyword>
<dbReference type="GO" id="GO:0019464">
    <property type="term" value="P:glycine decarboxylation via glycine cleavage system"/>
    <property type="evidence" value="ECO:0007669"/>
    <property type="project" value="UniProtKB-UniRule"/>
</dbReference>
<dbReference type="HOGENOM" id="CLU_097408_2_2_6"/>
<dbReference type="Proteomes" id="UP000027215">
    <property type="component" value="Chromosome"/>
</dbReference>
<dbReference type="KEGG" id="xfs:D934_01735"/>
<sequence length="131" mass="14377">MSDIPGDLKFLKSHEWVRIEDNNRAIVGVSDHAQNLLGDLVYVELPNIGDHLDAGATAAVIESVKAASDIYSPVTGKVIEVNTTLSDKPETINEDPYGEGWIMVIEMQAPEEISNLLSPDDYTEVLESDEH</sequence>
<dbReference type="EMBL" id="CP006696">
    <property type="protein sequence ID" value="AIC09317.1"/>
    <property type="molecule type" value="Genomic_DNA"/>
</dbReference>
<dbReference type="InterPro" id="IPR000089">
    <property type="entry name" value="Biotin_lipoyl"/>
</dbReference>
<dbReference type="NCBIfam" id="TIGR00527">
    <property type="entry name" value="gcvH"/>
    <property type="match status" value="1"/>
</dbReference>
<reference evidence="6 7" key="1">
    <citation type="submission" date="2013-08" db="EMBL/GenBank/DDBJ databases">
        <authorList>
            <person name="Stouthamer R."/>
            <person name="Nunney L."/>
        </authorList>
    </citation>
    <scope>NUCLEOTIDE SEQUENCE [LARGE SCALE GENOMIC DNA]</scope>
    <source>
        <strain evidence="7">ann-1</strain>
    </source>
</reference>
<dbReference type="RefSeq" id="WP_004087179.1">
    <property type="nucleotide sequence ID" value="NZ_CP006696.1"/>
</dbReference>
<dbReference type="HAMAP" id="MF_00272">
    <property type="entry name" value="GcvH"/>
    <property type="match status" value="1"/>
</dbReference>
<dbReference type="AlphaFoldDB" id="A0A060H8R6"/>
<evidence type="ECO:0000256" key="4">
    <source>
        <dbReference type="PIRSR" id="PIRSR617453-50"/>
    </source>
</evidence>
<comment type="function">
    <text evidence="3">The glycine cleavage system catalyzes the degradation of glycine. The H protein shuttles the methylamine group of glycine from the P protein to the T protein.</text>
</comment>
<dbReference type="GO" id="GO:0005960">
    <property type="term" value="C:glycine cleavage complex"/>
    <property type="evidence" value="ECO:0007669"/>
    <property type="project" value="InterPro"/>
</dbReference>
<name>A0A060H8R6_XYLFS</name>
<evidence type="ECO:0000256" key="2">
    <source>
        <dbReference type="ARBA" id="ARBA00022823"/>
    </source>
</evidence>
<dbReference type="SMR" id="A0A060H8R6"/>
<evidence type="ECO:0000259" key="5">
    <source>
        <dbReference type="PROSITE" id="PS50968"/>
    </source>
</evidence>
<dbReference type="Gene3D" id="2.40.50.100">
    <property type="match status" value="1"/>
</dbReference>
<accession>A0A060H8R6</accession>
<feature type="domain" description="Lipoyl-binding" evidence="5">
    <location>
        <begin position="24"/>
        <end position="106"/>
    </location>
</feature>
<comment type="similarity">
    <text evidence="1 3">Belongs to the GcvH family.</text>
</comment>
<dbReference type="SUPFAM" id="SSF51230">
    <property type="entry name" value="Single hybrid motif"/>
    <property type="match status" value="1"/>
</dbReference>
<dbReference type="CDD" id="cd06848">
    <property type="entry name" value="GCS_H"/>
    <property type="match status" value="1"/>
</dbReference>
<dbReference type="GeneID" id="93903839"/>
<dbReference type="InterPro" id="IPR003016">
    <property type="entry name" value="2-oxoA_DH_lipoyl-BS"/>
</dbReference>
<dbReference type="PANTHER" id="PTHR11715:SF3">
    <property type="entry name" value="GLYCINE CLEAVAGE SYSTEM H PROTEIN-RELATED"/>
    <property type="match status" value="1"/>
</dbReference>
<protein>
    <recommendedName>
        <fullName evidence="3">Glycine cleavage system H protein</fullName>
    </recommendedName>
</protein>
<gene>
    <name evidence="3" type="primary">gcvH</name>
    <name evidence="6" type="ORF">D934_01735</name>
</gene>